<dbReference type="EMBL" id="CP001848">
    <property type="protein sequence ID" value="ADB17989.1"/>
    <property type="molecule type" value="Genomic_DNA"/>
</dbReference>
<feature type="transmembrane region" description="Helical" evidence="1">
    <location>
        <begin position="119"/>
        <end position="141"/>
    </location>
</feature>
<evidence type="ECO:0000313" key="2">
    <source>
        <dbReference type="EMBL" id="ADB17989.1"/>
    </source>
</evidence>
<proteinExistence type="predicted"/>
<organism evidence="2 3">
    <name type="scientific">Pirellula staleyi (strain ATCC 27377 / DSM 6068 / ICPB 4128)</name>
    <name type="common">Pirella staleyi</name>
    <dbReference type="NCBI Taxonomy" id="530564"/>
    <lineage>
        <taxon>Bacteria</taxon>
        <taxon>Pseudomonadati</taxon>
        <taxon>Planctomycetota</taxon>
        <taxon>Planctomycetia</taxon>
        <taxon>Pirellulales</taxon>
        <taxon>Pirellulaceae</taxon>
        <taxon>Pirellula</taxon>
    </lineage>
</organism>
<evidence type="ECO:0000256" key="1">
    <source>
        <dbReference type="SAM" id="Phobius"/>
    </source>
</evidence>
<keyword evidence="1" id="KW-0812">Transmembrane</keyword>
<dbReference type="Proteomes" id="UP000001887">
    <property type="component" value="Chromosome"/>
</dbReference>
<dbReference type="STRING" id="530564.Psta_3325"/>
<reference evidence="2 3" key="1">
    <citation type="journal article" date="2009" name="Stand. Genomic Sci.">
        <title>Complete genome sequence of Pirellula staleyi type strain (ATCC 27377).</title>
        <authorList>
            <person name="Clum A."/>
            <person name="Tindall B.J."/>
            <person name="Sikorski J."/>
            <person name="Ivanova N."/>
            <person name="Mavrommatis K."/>
            <person name="Lucas S."/>
            <person name="Glavina del Rio T."/>
            <person name="Nolan M."/>
            <person name="Chen F."/>
            <person name="Tice H."/>
            <person name="Pitluck S."/>
            <person name="Cheng J.F."/>
            <person name="Chertkov O."/>
            <person name="Brettin T."/>
            <person name="Han C."/>
            <person name="Detter J.C."/>
            <person name="Kuske C."/>
            <person name="Bruce D."/>
            <person name="Goodwin L."/>
            <person name="Ovchinikova G."/>
            <person name="Pati A."/>
            <person name="Mikhailova N."/>
            <person name="Chen A."/>
            <person name="Palaniappan K."/>
            <person name="Land M."/>
            <person name="Hauser L."/>
            <person name="Chang Y.J."/>
            <person name="Jeffries C.D."/>
            <person name="Chain P."/>
            <person name="Rohde M."/>
            <person name="Goker M."/>
            <person name="Bristow J."/>
            <person name="Eisen J.A."/>
            <person name="Markowitz V."/>
            <person name="Hugenholtz P."/>
            <person name="Kyrpides N.C."/>
            <person name="Klenk H.P."/>
            <person name="Lapidus A."/>
        </authorList>
    </citation>
    <scope>NUCLEOTIDE SEQUENCE [LARGE SCALE GENOMIC DNA]</scope>
    <source>
        <strain evidence="3">ATCC 27377 / DSM 6068 / ICPB 4128</strain>
    </source>
</reference>
<protein>
    <submittedName>
        <fullName evidence="2">Uncharacterized protein</fullName>
    </submittedName>
</protein>
<dbReference type="KEGG" id="psl:Psta_3325"/>
<gene>
    <name evidence="2" type="ordered locus">Psta_3325</name>
</gene>
<keyword evidence="3" id="KW-1185">Reference proteome</keyword>
<evidence type="ECO:0000313" key="3">
    <source>
        <dbReference type="Proteomes" id="UP000001887"/>
    </source>
</evidence>
<dbReference type="HOGENOM" id="CLU_1650551_0_0_0"/>
<keyword evidence="1" id="KW-0472">Membrane</keyword>
<dbReference type="AlphaFoldDB" id="D2QXR2"/>
<keyword evidence="1" id="KW-1133">Transmembrane helix</keyword>
<accession>D2QXR2</accession>
<name>D2QXR2_PIRSD</name>
<sequence length="160" mass="18533">MKPRSSNPYDAPPIAAEPLVRQWMDLRGIWSEFRVGTAPDDHRIAVMIPHWPARGRVLIDDKEVHRFSMFQLRREINLLIDQPDPLQVDIRMRAGLSWHSQAFVNGELQIDEIFPIIRIMAMIFWSSVLLLVTLAAVAFVLERYLATTEGIPYFIPWVTP</sequence>